<organism evidence="1 2">
    <name type="scientific">Pseudotenacibaculum haliotis</name>
    <dbReference type="NCBI Taxonomy" id="1862138"/>
    <lineage>
        <taxon>Bacteria</taxon>
        <taxon>Pseudomonadati</taxon>
        <taxon>Bacteroidota</taxon>
        <taxon>Flavobacteriia</taxon>
        <taxon>Flavobacteriales</taxon>
        <taxon>Flavobacteriaceae</taxon>
        <taxon>Pseudotenacibaculum</taxon>
    </lineage>
</organism>
<gene>
    <name evidence="1" type="ORF">ACFSRZ_15010</name>
</gene>
<proteinExistence type="predicted"/>
<reference evidence="2" key="1">
    <citation type="journal article" date="2019" name="Int. J. Syst. Evol. Microbiol.">
        <title>The Global Catalogue of Microorganisms (GCM) 10K type strain sequencing project: providing services to taxonomists for standard genome sequencing and annotation.</title>
        <authorList>
            <consortium name="The Broad Institute Genomics Platform"/>
            <consortium name="The Broad Institute Genome Sequencing Center for Infectious Disease"/>
            <person name="Wu L."/>
            <person name="Ma J."/>
        </authorList>
    </citation>
    <scope>NUCLEOTIDE SEQUENCE [LARGE SCALE GENOMIC DNA]</scope>
    <source>
        <strain evidence="2">KCTC 52127</strain>
    </source>
</reference>
<dbReference type="EMBL" id="JBHULH010000012">
    <property type="protein sequence ID" value="MFD2568684.1"/>
    <property type="molecule type" value="Genomic_DNA"/>
</dbReference>
<sequence length="114" mass="13072">MVTIKGYEKRTNSDGEEFFILVLQGGVTPVKSKETGRIYFTANTATATSTFDEETCKEIIGTQFPGRIAKKKVEPYEYTIPETGEVLMLEHRWEYQDEVLDEITEQLIDEKQVV</sequence>
<dbReference type="Proteomes" id="UP001597508">
    <property type="component" value="Unassembled WGS sequence"/>
</dbReference>
<name>A0ABW5LWS7_9FLAO</name>
<accession>A0ABW5LWS7</accession>
<comment type="caution">
    <text evidence="1">The sequence shown here is derived from an EMBL/GenBank/DDBJ whole genome shotgun (WGS) entry which is preliminary data.</text>
</comment>
<keyword evidence="2" id="KW-1185">Reference proteome</keyword>
<evidence type="ECO:0000313" key="1">
    <source>
        <dbReference type="EMBL" id="MFD2568684.1"/>
    </source>
</evidence>
<dbReference type="RefSeq" id="WP_379667391.1">
    <property type="nucleotide sequence ID" value="NZ_JBHULH010000012.1"/>
</dbReference>
<protein>
    <submittedName>
        <fullName evidence="1">Uncharacterized protein</fullName>
    </submittedName>
</protein>
<evidence type="ECO:0000313" key="2">
    <source>
        <dbReference type="Proteomes" id="UP001597508"/>
    </source>
</evidence>